<dbReference type="GO" id="GO:0034451">
    <property type="term" value="C:centriolar satellite"/>
    <property type="evidence" value="ECO:0007669"/>
    <property type="project" value="TreeGrafter"/>
</dbReference>
<keyword evidence="4" id="KW-1185">Reference proteome</keyword>
<reference evidence="3 4" key="1">
    <citation type="submission" date="2019-07" db="EMBL/GenBank/DDBJ databases">
        <authorList>
            <person name="Jastrzebski P J."/>
            <person name="Paukszto L."/>
            <person name="Jastrzebski P J."/>
        </authorList>
    </citation>
    <scope>NUCLEOTIDE SEQUENCE [LARGE SCALE GENOMIC DNA]</scope>
    <source>
        <strain evidence="3 4">WMS-il1</strain>
    </source>
</reference>
<gene>
    <name evidence="3" type="ORF">WMSIL1_LOCUS12743</name>
</gene>
<sequence>MDITLENTQDTKSSPLALSPPTLSVLPTPPFLRIDLSTSNLTTHNPSCESSPCQSPSYPKKSFGNCSSEYTPKIYLQRHLNNLKPLEVLKADHDQPISKSEAACRIQRWWRRILQRRRLEESAIHSLFLNQKKKMLSRSSSVKSSIPLKTRVYRSPRIATSIMKKMKNFEPFVQNSDDNNSRSLSITLKEEKALTPKNKPKEKPSFEQSVNYGPNSLVMGRKTAELMQAIMADLEKLGAVESELVLHNGRRPSENVKCAKTLQKINQLLKEAQSAAILHSVGENQPSFEISQSPNRKSLVNQVKESIKSISDITYAIKDCRPLSSIPATNFRPSCGRDSVLIPRQLRPLRDESLPKNEDSAVSNGNATYDLHNDFETSPVVSKDSSGKISSSNRASYIDQFEQQLAEQRRRIEKQQVEELEKALQDCEKRVREEYDAKLEKNYHLTEQLIAEKKELTEQCDKLVNDMRQISEKAQAKQKQMEDNHRVELKKVEAKAIAAEKIRRERWEAAKTKTIKEQTAKSVERDIQRMATNHKEEIEELKRYYKEQLEAADARASEQYSQKIEELRAKFNKEREEICAQERKLVAERYESLMEEDRKTWENLRKKLIKEVEEDKERIMSQMVRERSELVEQITRLNIELKETGQKQHQEIEQMKNKLKTEYEADLLKLQNQLECEKAGIAESVRSQLKVEIQEREVEIAEKLRKERDRQLEAAIRRLEEESSHIREEAENNTRERIKRLKEKHQKDIDELEAGEREAKEKYNQIRARCIELEGEMNCQTVRLNQLTEELHQVQATNNQFKSERAQLREVLMCEIEKELASAKATATRAQREAAEVKAQAASEVARLRAELDATKIDAAEELESLHQKIKEAIVKKDANIAELIRRHEREVRELKTKLNAQTTSNANHNSYSSMMNRESKEPDSQSNTVGNCVRRGVTAAGKTRGTSFRRY</sequence>
<feature type="region of interest" description="Disordered" evidence="2">
    <location>
        <begin position="188"/>
        <end position="210"/>
    </location>
</feature>
<feature type="region of interest" description="Disordered" evidence="2">
    <location>
        <begin position="900"/>
        <end position="952"/>
    </location>
</feature>
<dbReference type="GO" id="GO:0005929">
    <property type="term" value="C:cilium"/>
    <property type="evidence" value="ECO:0007669"/>
    <property type="project" value="GOC"/>
</dbReference>
<feature type="compositionally biased region" description="Basic and acidic residues" evidence="2">
    <location>
        <begin position="188"/>
        <end position="205"/>
    </location>
</feature>
<dbReference type="EMBL" id="CABIJS010000666">
    <property type="protein sequence ID" value="VUZ55013.1"/>
    <property type="molecule type" value="Genomic_DNA"/>
</dbReference>
<evidence type="ECO:0000313" key="3">
    <source>
        <dbReference type="EMBL" id="VUZ55013.1"/>
    </source>
</evidence>
<dbReference type="PANTHER" id="PTHR31540">
    <property type="entry name" value="CENTROSOMAL PROTEIN OF 131 KDA"/>
    <property type="match status" value="1"/>
</dbReference>
<feature type="compositionally biased region" description="Polar residues" evidence="2">
    <location>
        <begin position="1"/>
        <end position="12"/>
    </location>
</feature>
<feature type="coiled-coil region" evidence="1">
    <location>
        <begin position="520"/>
        <end position="662"/>
    </location>
</feature>
<proteinExistence type="predicted"/>
<feature type="compositionally biased region" description="Polar residues" evidence="2">
    <location>
        <begin position="900"/>
        <end position="917"/>
    </location>
</feature>
<protein>
    <submittedName>
        <fullName evidence="3">Uncharacterized protein</fullName>
    </submittedName>
</protein>
<dbReference type="GO" id="GO:0035735">
    <property type="term" value="P:intraciliary transport involved in cilium assembly"/>
    <property type="evidence" value="ECO:0007669"/>
    <property type="project" value="InterPro"/>
</dbReference>
<evidence type="ECO:0000256" key="1">
    <source>
        <dbReference type="SAM" id="Coils"/>
    </source>
</evidence>
<dbReference type="PANTHER" id="PTHR31540:SF1">
    <property type="entry name" value="CENTROSOMAL PROTEIN OF 131 KDA"/>
    <property type="match status" value="1"/>
</dbReference>
<dbReference type="GO" id="GO:0010824">
    <property type="term" value="P:regulation of centrosome duplication"/>
    <property type="evidence" value="ECO:0007669"/>
    <property type="project" value="TreeGrafter"/>
</dbReference>
<evidence type="ECO:0000313" key="4">
    <source>
        <dbReference type="Proteomes" id="UP000321570"/>
    </source>
</evidence>
<dbReference type="AlphaFoldDB" id="A0A564Z7P7"/>
<dbReference type="Proteomes" id="UP000321570">
    <property type="component" value="Unassembled WGS sequence"/>
</dbReference>
<name>A0A564Z7P7_HYMDI</name>
<keyword evidence="1" id="KW-0175">Coiled coil</keyword>
<feature type="region of interest" description="Disordered" evidence="2">
    <location>
        <begin position="1"/>
        <end position="21"/>
    </location>
</feature>
<feature type="coiled-coil region" evidence="1">
    <location>
        <begin position="398"/>
        <end position="484"/>
    </location>
</feature>
<accession>A0A564Z7P7</accession>
<organism evidence="3 4">
    <name type="scientific">Hymenolepis diminuta</name>
    <name type="common">Rat tapeworm</name>
    <dbReference type="NCBI Taxonomy" id="6216"/>
    <lineage>
        <taxon>Eukaryota</taxon>
        <taxon>Metazoa</taxon>
        <taxon>Spiralia</taxon>
        <taxon>Lophotrochozoa</taxon>
        <taxon>Platyhelminthes</taxon>
        <taxon>Cestoda</taxon>
        <taxon>Eucestoda</taxon>
        <taxon>Cyclophyllidea</taxon>
        <taxon>Hymenolepididae</taxon>
        <taxon>Hymenolepis</taxon>
    </lineage>
</organism>
<evidence type="ECO:0000256" key="2">
    <source>
        <dbReference type="SAM" id="MobiDB-lite"/>
    </source>
</evidence>
<dbReference type="InterPro" id="IPR030465">
    <property type="entry name" value="CEP131"/>
</dbReference>